<dbReference type="Gene3D" id="3.60.10.10">
    <property type="entry name" value="Endonuclease/exonuclease/phosphatase"/>
    <property type="match status" value="1"/>
</dbReference>
<dbReference type="InterPro" id="IPR036691">
    <property type="entry name" value="Endo/exonu/phosph_ase_sf"/>
</dbReference>
<comment type="caution">
    <text evidence="2">The sequence shown here is derived from an EMBL/GenBank/DDBJ whole genome shotgun (WGS) entry which is preliminary data.</text>
</comment>
<dbReference type="EMBL" id="BJYX01000004">
    <property type="protein sequence ID" value="GEO29312.1"/>
    <property type="molecule type" value="Genomic_DNA"/>
</dbReference>
<dbReference type="AlphaFoldDB" id="A0A512CYK3"/>
<evidence type="ECO:0000313" key="2">
    <source>
        <dbReference type="EMBL" id="GEO29312.1"/>
    </source>
</evidence>
<dbReference type="OrthoDB" id="3820230at2"/>
<reference evidence="2 3" key="1">
    <citation type="submission" date="2019-07" db="EMBL/GenBank/DDBJ databases">
        <title>Whole genome shotgun sequence of Terrabacter aerolatus NBRC 106305.</title>
        <authorList>
            <person name="Hosoyama A."/>
            <person name="Uohara A."/>
            <person name="Ohji S."/>
            <person name="Ichikawa N."/>
        </authorList>
    </citation>
    <scope>NUCLEOTIDE SEQUENCE [LARGE SCALE GENOMIC DNA]</scope>
    <source>
        <strain evidence="2 3">NBRC 106305</strain>
    </source>
</reference>
<feature type="domain" description="Endonuclease/exonuclease/phosphatase" evidence="1">
    <location>
        <begin position="1"/>
        <end position="209"/>
    </location>
</feature>
<sequence>MSYNVHDLLDDRSAAARAVRAVAPDVLCLQEVPRRLTTELRLPPFARECRLLWRGGRLGTGGTAVLTAPRVVVHDVSRGRLRVRFPDRTRGYAAATVSLGGDGPRARPVTVVSVHLGLRAPQRLRHAEVVLDRVGDRAVVAGDLNEGPGGAAHTLIAARHPLASATTPTYPADLPTVTLDAIFAGRDLVVLGAPEVDVDERDLAAASDHRPVWVDLDLSGPQPV</sequence>
<protein>
    <recommendedName>
        <fullName evidence="1">Endonuclease/exonuclease/phosphatase domain-containing protein</fullName>
    </recommendedName>
</protein>
<keyword evidence="3" id="KW-1185">Reference proteome</keyword>
<dbReference type="GO" id="GO:0003824">
    <property type="term" value="F:catalytic activity"/>
    <property type="evidence" value="ECO:0007669"/>
    <property type="project" value="InterPro"/>
</dbReference>
<dbReference type="RefSeq" id="WP_147064282.1">
    <property type="nucleotide sequence ID" value="NZ_BAAARO010000023.1"/>
</dbReference>
<dbReference type="Proteomes" id="UP000321534">
    <property type="component" value="Unassembled WGS sequence"/>
</dbReference>
<dbReference type="SUPFAM" id="SSF56219">
    <property type="entry name" value="DNase I-like"/>
    <property type="match status" value="1"/>
</dbReference>
<dbReference type="Pfam" id="PF03372">
    <property type="entry name" value="Exo_endo_phos"/>
    <property type="match status" value="1"/>
</dbReference>
<name>A0A512CYK3_9MICO</name>
<dbReference type="InterPro" id="IPR005135">
    <property type="entry name" value="Endo/exonuclease/phosphatase"/>
</dbReference>
<accession>A0A512CYK3</accession>
<evidence type="ECO:0000259" key="1">
    <source>
        <dbReference type="Pfam" id="PF03372"/>
    </source>
</evidence>
<organism evidence="2 3">
    <name type="scientific">Terrabacter aerolatus</name>
    <dbReference type="NCBI Taxonomy" id="422442"/>
    <lineage>
        <taxon>Bacteria</taxon>
        <taxon>Bacillati</taxon>
        <taxon>Actinomycetota</taxon>
        <taxon>Actinomycetes</taxon>
        <taxon>Micrococcales</taxon>
        <taxon>Intrasporangiaceae</taxon>
        <taxon>Terrabacter</taxon>
    </lineage>
</organism>
<evidence type="ECO:0000313" key="3">
    <source>
        <dbReference type="Proteomes" id="UP000321534"/>
    </source>
</evidence>
<proteinExistence type="predicted"/>
<gene>
    <name evidence="2" type="ORF">TAE01_11220</name>
</gene>